<dbReference type="OrthoDB" id="1900844at2759"/>
<protein>
    <submittedName>
        <fullName evidence="2">Ycf33 family protein</fullName>
    </submittedName>
</protein>
<evidence type="ECO:0000313" key="2">
    <source>
        <dbReference type="EMBL" id="KAF7840526.1"/>
    </source>
</evidence>
<sequence>MKILSLRSQPYILNPTNSSSSPFFLKPIKISSHLKSPKHPPTTTTSIISTSKTPINILNHHSFPPELEIPVSGHYYSDNSRMVIMGAVSLGIFLVLIGMDDHQKALALGPEGPLMEEFWDNVRRYALYALTLFLGVESILFLKCFLLWLVSLSSATIMDIEEQEEDDALFCITDVN</sequence>
<feature type="transmembrane region" description="Helical" evidence="1">
    <location>
        <begin position="82"/>
        <end position="99"/>
    </location>
</feature>
<gene>
    <name evidence="2" type="ORF">G2W53_002824</name>
</gene>
<feature type="transmembrane region" description="Helical" evidence="1">
    <location>
        <begin position="125"/>
        <end position="150"/>
    </location>
</feature>
<dbReference type="AlphaFoldDB" id="A0A835CGC1"/>
<keyword evidence="1" id="KW-0472">Membrane</keyword>
<keyword evidence="1" id="KW-0812">Transmembrane</keyword>
<accession>A0A835CGC1</accession>
<dbReference type="PANTHER" id="PTHR36049">
    <property type="entry name" value="TRANSMEMBRANE PROTEIN"/>
    <property type="match status" value="1"/>
</dbReference>
<comment type="caution">
    <text evidence="2">The sequence shown here is derived from an EMBL/GenBank/DDBJ whole genome shotgun (WGS) entry which is preliminary data.</text>
</comment>
<evidence type="ECO:0000256" key="1">
    <source>
        <dbReference type="SAM" id="Phobius"/>
    </source>
</evidence>
<dbReference type="PANTHER" id="PTHR36049:SF3">
    <property type="match status" value="1"/>
</dbReference>
<evidence type="ECO:0000313" key="3">
    <source>
        <dbReference type="Proteomes" id="UP000634136"/>
    </source>
</evidence>
<proteinExistence type="predicted"/>
<dbReference type="Proteomes" id="UP000634136">
    <property type="component" value="Unassembled WGS sequence"/>
</dbReference>
<name>A0A835CGC1_9FABA</name>
<keyword evidence="1" id="KW-1133">Transmembrane helix</keyword>
<dbReference type="EMBL" id="JAAIUW010000002">
    <property type="protein sequence ID" value="KAF7840526.1"/>
    <property type="molecule type" value="Genomic_DNA"/>
</dbReference>
<reference evidence="2" key="1">
    <citation type="submission" date="2020-09" db="EMBL/GenBank/DDBJ databases">
        <title>Genome-Enabled Discovery of Anthraquinone Biosynthesis in Senna tora.</title>
        <authorList>
            <person name="Kang S.-H."/>
            <person name="Pandey R.P."/>
            <person name="Lee C.-M."/>
            <person name="Sim J.-S."/>
            <person name="Jeong J.-T."/>
            <person name="Choi B.-S."/>
            <person name="Jung M."/>
            <person name="Ginzburg D."/>
            <person name="Zhao K."/>
            <person name="Won S.Y."/>
            <person name="Oh T.-J."/>
            <person name="Yu Y."/>
            <person name="Kim N.-H."/>
            <person name="Lee O.R."/>
            <person name="Lee T.-H."/>
            <person name="Bashyal P."/>
            <person name="Kim T.-S."/>
            <person name="Lee W.-H."/>
            <person name="Kawkins C."/>
            <person name="Kim C.-K."/>
            <person name="Kim J.S."/>
            <person name="Ahn B.O."/>
            <person name="Rhee S.Y."/>
            <person name="Sohng J.K."/>
        </authorList>
    </citation>
    <scope>NUCLEOTIDE SEQUENCE</scope>
    <source>
        <tissue evidence="2">Leaf</tissue>
    </source>
</reference>
<keyword evidence="3" id="KW-1185">Reference proteome</keyword>
<organism evidence="2 3">
    <name type="scientific">Senna tora</name>
    <dbReference type="NCBI Taxonomy" id="362788"/>
    <lineage>
        <taxon>Eukaryota</taxon>
        <taxon>Viridiplantae</taxon>
        <taxon>Streptophyta</taxon>
        <taxon>Embryophyta</taxon>
        <taxon>Tracheophyta</taxon>
        <taxon>Spermatophyta</taxon>
        <taxon>Magnoliopsida</taxon>
        <taxon>eudicotyledons</taxon>
        <taxon>Gunneridae</taxon>
        <taxon>Pentapetalae</taxon>
        <taxon>rosids</taxon>
        <taxon>fabids</taxon>
        <taxon>Fabales</taxon>
        <taxon>Fabaceae</taxon>
        <taxon>Caesalpinioideae</taxon>
        <taxon>Cassia clade</taxon>
        <taxon>Senna</taxon>
    </lineage>
</organism>